<evidence type="ECO:0008006" key="4">
    <source>
        <dbReference type="Google" id="ProtNLM"/>
    </source>
</evidence>
<keyword evidence="1" id="KW-1133">Transmembrane helix</keyword>
<proteinExistence type="predicted"/>
<feature type="transmembrane region" description="Helical" evidence="1">
    <location>
        <begin position="6"/>
        <end position="27"/>
    </location>
</feature>
<accession>A0AAD5PBJ8</accession>
<dbReference type="Proteomes" id="UP001209540">
    <property type="component" value="Unassembled WGS sequence"/>
</dbReference>
<reference evidence="2" key="1">
    <citation type="journal article" date="2022" name="IScience">
        <title>Evolution of zygomycete secretomes and the origins of terrestrial fungal ecologies.</title>
        <authorList>
            <person name="Chang Y."/>
            <person name="Wang Y."/>
            <person name="Mondo S."/>
            <person name="Ahrendt S."/>
            <person name="Andreopoulos W."/>
            <person name="Barry K."/>
            <person name="Beard J."/>
            <person name="Benny G.L."/>
            <person name="Blankenship S."/>
            <person name="Bonito G."/>
            <person name="Cuomo C."/>
            <person name="Desiro A."/>
            <person name="Gervers K.A."/>
            <person name="Hundley H."/>
            <person name="Kuo A."/>
            <person name="LaButti K."/>
            <person name="Lang B.F."/>
            <person name="Lipzen A."/>
            <person name="O'Donnell K."/>
            <person name="Pangilinan J."/>
            <person name="Reynolds N."/>
            <person name="Sandor L."/>
            <person name="Smith M.E."/>
            <person name="Tsang A."/>
            <person name="Grigoriev I.V."/>
            <person name="Stajich J.E."/>
            <person name="Spatafora J.W."/>
        </authorList>
    </citation>
    <scope>NUCLEOTIDE SEQUENCE</scope>
    <source>
        <strain evidence="2">RSA 2281</strain>
    </source>
</reference>
<name>A0AAD5PBJ8_9FUNG</name>
<evidence type="ECO:0000256" key="1">
    <source>
        <dbReference type="SAM" id="Phobius"/>
    </source>
</evidence>
<organism evidence="2 3">
    <name type="scientific">Phascolomyces articulosus</name>
    <dbReference type="NCBI Taxonomy" id="60185"/>
    <lineage>
        <taxon>Eukaryota</taxon>
        <taxon>Fungi</taxon>
        <taxon>Fungi incertae sedis</taxon>
        <taxon>Mucoromycota</taxon>
        <taxon>Mucoromycotina</taxon>
        <taxon>Mucoromycetes</taxon>
        <taxon>Mucorales</taxon>
        <taxon>Lichtheimiaceae</taxon>
        <taxon>Phascolomyces</taxon>
    </lineage>
</organism>
<keyword evidence="3" id="KW-1185">Reference proteome</keyword>
<keyword evidence="1" id="KW-0472">Membrane</keyword>
<sequence length="71" mass="7770">MAQLSLLSNGLVLISAIYLLMLVSLVAQATPMVKRHDTVNGFEPCLLADDHSTPSGEIHIHNHADNHKIKE</sequence>
<comment type="caution">
    <text evidence="2">The sequence shown here is derived from an EMBL/GenBank/DDBJ whole genome shotgun (WGS) entry which is preliminary data.</text>
</comment>
<keyword evidence="1" id="KW-0812">Transmembrane</keyword>
<gene>
    <name evidence="2" type="ORF">BDA99DRAFT_563774</name>
</gene>
<evidence type="ECO:0000313" key="3">
    <source>
        <dbReference type="Proteomes" id="UP001209540"/>
    </source>
</evidence>
<reference evidence="2" key="2">
    <citation type="submission" date="2023-02" db="EMBL/GenBank/DDBJ databases">
        <authorList>
            <consortium name="DOE Joint Genome Institute"/>
            <person name="Mondo S.J."/>
            <person name="Chang Y."/>
            <person name="Wang Y."/>
            <person name="Ahrendt S."/>
            <person name="Andreopoulos W."/>
            <person name="Barry K."/>
            <person name="Beard J."/>
            <person name="Benny G.L."/>
            <person name="Blankenship S."/>
            <person name="Bonito G."/>
            <person name="Cuomo C."/>
            <person name="Desiro A."/>
            <person name="Gervers K.A."/>
            <person name="Hundley H."/>
            <person name="Kuo A."/>
            <person name="LaButti K."/>
            <person name="Lang B.F."/>
            <person name="Lipzen A."/>
            <person name="O'Donnell K."/>
            <person name="Pangilinan J."/>
            <person name="Reynolds N."/>
            <person name="Sandor L."/>
            <person name="Smith M.W."/>
            <person name="Tsang A."/>
            <person name="Grigoriev I.V."/>
            <person name="Stajich J.E."/>
            <person name="Spatafora J.W."/>
        </authorList>
    </citation>
    <scope>NUCLEOTIDE SEQUENCE</scope>
    <source>
        <strain evidence="2">RSA 2281</strain>
    </source>
</reference>
<dbReference type="EMBL" id="JAIXMP010000030">
    <property type="protein sequence ID" value="KAI9251510.1"/>
    <property type="molecule type" value="Genomic_DNA"/>
</dbReference>
<dbReference type="AlphaFoldDB" id="A0AAD5PBJ8"/>
<protein>
    <recommendedName>
        <fullName evidence="4">Transmembrane protein</fullName>
    </recommendedName>
</protein>
<evidence type="ECO:0000313" key="2">
    <source>
        <dbReference type="EMBL" id="KAI9251510.1"/>
    </source>
</evidence>